<protein>
    <submittedName>
        <fullName evidence="2">Uncharacterized protein</fullName>
    </submittedName>
</protein>
<feature type="transmembrane region" description="Helical" evidence="1">
    <location>
        <begin position="73"/>
        <end position="91"/>
    </location>
</feature>
<evidence type="ECO:0000256" key="1">
    <source>
        <dbReference type="SAM" id="Phobius"/>
    </source>
</evidence>
<gene>
    <name evidence="2" type="ORF">GCM10008106_17960</name>
</gene>
<keyword evidence="1" id="KW-0472">Membrane</keyword>
<dbReference type="RefSeq" id="WP_189580988.1">
    <property type="nucleotide sequence ID" value="NZ_BMYF01000009.1"/>
</dbReference>
<reference evidence="2" key="1">
    <citation type="journal article" date="2014" name="Int. J. Syst. Evol. Microbiol.">
        <title>Complete genome sequence of Corynebacterium casei LMG S-19264T (=DSM 44701T), isolated from a smear-ripened cheese.</title>
        <authorList>
            <consortium name="US DOE Joint Genome Institute (JGI-PGF)"/>
            <person name="Walter F."/>
            <person name="Albersmeier A."/>
            <person name="Kalinowski J."/>
            <person name="Ruckert C."/>
        </authorList>
    </citation>
    <scope>NUCLEOTIDE SEQUENCE</scope>
    <source>
        <strain evidence="2">KCTC 23224</strain>
    </source>
</reference>
<accession>A0A8J3CXU9</accession>
<sequence length="165" mass="18774">MNHIPEHREYFKGETISSAISSTLLPRFLAPDKAKAGGRDNFRNFTGLHIGDNTSMGISIVGEAYGNLGKNNGIIFMGIWGLFLVSIWIVLLRYSFDNHLFFAVIPIVFLQVVKAETELVVVLNHLFKSLIVVLMFFYVSKNVLKWKLNLFTFTEHNNTVINQHD</sequence>
<keyword evidence="3" id="KW-1185">Reference proteome</keyword>
<name>A0A8J3CXU9_9BACT</name>
<keyword evidence="1" id="KW-1133">Transmembrane helix</keyword>
<feature type="transmembrane region" description="Helical" evidence="1">
    <location>
        <begin position="119"/>
        <end position="139"/>
    </location>
</feature>
<organism evidence="2 3">
    <name type="scientific">Mongoliitalea lutea</name>
    <dbReference type="NCBI Taxonomy" id="849756"/>
    <lineage>
        <taxon>Bacteria</taxon>
        <taxon>Pseudomonadati</taxon>
        <taxon>Bacteroidota</taxon>
        <taxon>Cytophagia</taxon>
        <taxon>Cytophagales</taxon>
        <taxon>Cyclobacteriaceae</taxon>
        <taxon>Mongoliitalea</taxon>
    </lineage>
</organism>
<dbReference type="AlphaFoldDB" id="A0A8J3CXU9"/>
<keyword evidence="1" id="KW-0812">Transmembrane</keyword>
<proteinExistence type="predicted"/>
<evidence type="ECO:0000313" key="3">
    <source>
        <dbReference type="Proteomes" id="UP000642809"/>
    </source>
</evidence>
<dbReference type="EMBL" id="BMYF01000009">
    <property type="protein sequence ID" value="GHB37087.1"/>
    <property type="molecule type" value="Genomic_DNA"/>
</dbReference>
<evidence type="ECO:0000313" key="2">
    <source>
        <dbReference type="EMBL" id="GHB37087.1"/>
    </source>
</evidence>
<comment type="caution">
    <text evidence="2">The sequence shown here is derived from an EMBL/GenBank/DDBJ whole genome shotgun (WGS) entry which is preliminary data.</text>
</comment>
<dbReference type="Proteomes" id="UP000642809">
    <property type="component" value="Unassembled WGS sequence"/>
</dbReference>
<reference evidence="2" key="2">
    <citation type="submission" date="2020-09" db="EMBL/GenBank/DDBJ databases">
        <authorList>
            <person name="Sun Q."/>
            <person name="Kim S."/>
        </authorList>
    </citation>
    <scope>NUCLEOTIDE SEQUENCE</scope>
    <source>
        <strain evidence="2">KCTC 23224</strain>
    </source>
</reference>